<dbReference type="SMART" id="SM00327">
    <property type="entry name" value="VWA"/>
    <property type="match status" value="1"/>
</dbReference>
<protein>
    <submittedName>
        <fullName evidence="4">VWA domain-containing protein</fullName>
    </submittedName>
</protein>
<dbReference type="Pfam" id="PF12034">
    <property type="entry name" value="YfbK_C"/>
    <property type="match status" value="1"/>
</dbReference>
<dbReference type="InterPro" id="IPR022156">
    <property type="entry name" value="Uncharacterised_YfbK_N"/>
</dbReference>
<feature type="transmembrane region" description="Helical" evidence="2">
    <location>
        <begin position="71"/>
        <end position="93"/>
    </location>
</feature>
<accession>A0AAW5QUD7</accession>
<feature type="region of interest" description="Disordered" evidence="1">
    <location>
        <begin position="101"/>
        <end position="151"/>
    </location>
</feature>
<feature type="compositionally biased region" description="Basic and acidic residues" evidence="1">
    <location>
        <begin position="35"/>
        <end position="50"/>
    </location>
</feature>
<dbReference type="InterPro" id="IPR036465">
    <property type="entry name" value="vWFA_dom_sf"/>
</dbReference>
<evidence type="ECO:0000256" key="1">
    <source>
        <dbReference type="SAM" id="MobiDB-lite"/>
    </source>
</evidence>
<evidence type="ECO:0000313" key="5">
    <source>
        <dbReference type="Proteomes" id="UP001320898"/>
    </source>
</evidence>
<evidence type="ECO:0000256" key="2">
    <source>
        <dbReference type="SAM" id="Phobius"/>
    </source>
</evidence>
<feature type="domain" description="VWFA" evidence="3">
    <location>
        <begin position="312"/>
        <end position="497"/>
    </location>
</feature>
<gene>
    <name evidence="4" type="ORF">MUB46_00120</name>
</gene>
<dbReference type="InterPro" id="IPR021908">
    <property type="entry name" value="YfbK_C"/>
</dbReference>
<name>A0AAW5QUD7_9HYPH</name>
<dbReference type="Pfam" id="PF12450">
    <property type="entry name" value="vWF_A"/>
    <property type="match status" value="1"/>
</dbReference>
<dbReference type="InterPro" id="IPR002035">
    <property type="entry name" value="VWF_A"/>
</dbReference>
<keyword evidence="2" id="KW-0812">Transmembrane</keyword>
<reference evidence="4 5" key="1">
    <citation type="submission" date="2022-04" db="EMBL/GenBank/DDBJ databases">
        <authorList>
            <person name="Ye Y.-Q."/>
            <person name="Du Z.-J."/>
        </authorList>
    </citation>
    <scope>NUCLEOTIDE SEQUENCE [LARGE SCALE GENOMIC DNA]</scope>
    <source>
        <strain evidence="4 5">A6E488</strain>
    </source>
</reference>
<organism evidence="4 5">
    <name type="scientific">Microbaculum marinisediminis</name>
    <dbReference type="NCBI Taxonomy" id="2931392"/>
    <lineage>
        <taxon>Bacteria</taxon>
        <taxon>Pseudomonadati</taxon>
        <taxon>Pseudomonadota</taxon>
        <taxon>Alphaproteobacteria</taxon>
        <taxon>Hyphomicrobiales</taxon>
        <taxon>Tepidamorphaceae</taxon>
        <taxon>Microbaculum</taxon>
    </lineage>
</organism>
<dbReference type="EMBL" id="JALIDZ010000001">
    <property type="protein sequence ID" value="MCT8970253.1"/>
    <property type="molecule type" value="Genomic_DNA"/>
</dbReference>
<dbReference type="SUPFAM" id="SSF53300">
    <property type="entry name" value="vWA-like"/>
    <property type="match status" value="1"/>
</dbReference>
<dbReference type="RefSeq" id="WP_261613827.1">
    <property type="nucleotide sequence ID" value="NZ_JALIDZ010000001.1"/>
</dbReference>
<dbReference type="PROSITE" id="PS50234">
    <property type="entry name" value="VWFA"/>
    <property type="match status" value="1"/>
</dbReference>
<evidence type="ECO:0000313" key="4">
    <source>
        <dbReference type="EMBL" id="MCT8970253.1"/>
    </source>
</evidence>
<dbReference type="CDD" id="cd01465">
    <property type="entry name" value="vWA_subgroup"/>
    <property type="match status" value="1"/>
</dbReference>
<proteinExistence type="predicted"/>
<feature type="compositionally biased region" description="Basic and acidic residues" evidence="1">
    <location>
        <begin position="109"/>
        <end position="122"/>
    </location>
</feature>
<keyword evidence="5" id="KW-1185">Reference proteome</keyword>
<dbReference type="PANTHER" id="PTHR10579">
    <property type="entry name" value="CALCIUM-ACTIVATED CHLORIDE CHANNEL REGULATOR"/>
    <property type="match status" value="1"/>
</dbReference>
<dbReference type="AlphaFoldDB" id="A0AAW5QUD7"/>
<feature type="region of interest" description="Disordered" evidence="1">
    <location>
        <begin position="32"/>
        <end position="54"/>
    </location>
</feature>
<evidence type="ECO:0000259" key="3">
    <source>
        <dbReference type="PROSITE" id="PS50234"/>
    </source>
</evidence>
<keyword evidence="2" id="KW-0472">Membrane</keyword>
<dbReference type="PANTHER" id="PTHR10579:SF43">
    <property type="entry name" value="ZINC FINGER (C3HC4-TYPE RING FINGER) FAMILY PROTEIN"/>
    <property type="match status" value="1"/>
</dbReference>
<dbReference type="Proteomes" id="UP001320898">
    <property type="component" value="Unassembled WGS sequence"/>
</dbReference>
<dbReference type="Gene3D" id="3.40.50.410">
    <property type="entry name" value="von Willebrand factor, type A domain"/>
    <property type="match status" value="1"/>
</dbReference>
<sequence length="686" mass="73033">MTDDLDKLKHVTVPEPSADARSAAIQAGLAAFDASRADEKSRERQGAGDRRRLKGGAWSNPWRWLMDHTRISAPVAASLLILPAAALLAYQVFENYPFAPTGPHTIVSGDRDAGGRVSERKSAPTVGQPSPPPAPDRTDQLADVGVPAPEPGQLRAVTANEAAHPALTGRPAPAGGSVQAEKRAPGILPQAPADQVIATQDAARDSFTAFESNPVKSVKAEPVSTFSVDVDTAAYSFVRRMLTEGRMPPRDAVRVEEMINYFPYDYPLPADAETPFSTNIAVYPTPWNADTKLLHVGLKAYDVVPTARPATNLVFLIDVSGSMNAPDKLPLLKTAFRMLLDQLGADDTVSIVTYAGEAGTVLEPTSASEKTKILDAIDTLQPGGSTAGAAGIEAAYRLAEEARREGSVNRVLLATDGDFNVGLSDPEALKTFIAQKRQSGIFLSVLGFGQGNYQDSLMQTLAQNGNGVAAYIDTLNEARKVLVEEAGAALFTVAKDVKVQIEFNPATVSEYRLIGYETRALATQDFNNDRIDAGDIGSGHTVTAIYEITPAGSPAQLVDDLRYGPAGEPAPDAATAASPDTSGDTSGEYAFLKLRYKLPDEDTSTRITVPVTTAMERDSIGALSDDYRFAASVAAFGQALRHDRFVDDYGYDAIADLAAGARGADPFGYRSEFVGLVRLAKTLDRN</sequence>
<feature type="region of interest" description="Disordered" evidence="1">
    <location>
        <begin position="1"/>
        <end position="20"/>
    </location>
</feature>
<dbReference type="Pfam" id="PF00092">
    <property type="entry name" value="VWA"/>
    <property type="match status" value="1"/>
</dbReference>
<keyword evidence="2" id="KW-1133">Transmembrane helix</keyword>
<comment type="caution">
    <text evidence="4">The sequence shown here is derived from an EMBL/GenBank/DDBJ whole genome shotgun (WGS) entry which is preliminary data.</text>
</comment>
<dbReference type="InterPro" id="IPR051266">
    <property type="entry name" value="CLCR"/>
</dbReference>